<feature type="binding site" evidence="10">
    <location>
        <begin position="11"/>
        <end position="16"/>
    </location>
    <ligand>
        <name>substrate</name>
    </ligand>
</feature>
<keyword evidence="13" id="KW-1185">Reference proteome</keyword>
<dbReference type="InterPro" id="IPR020922">
    <property type="entry name" value="dITP/XTP_pyrophosphatase"/>
</dbReference>
<evidence type="ECO:0000256" key="1">
    <source>
        <dbReference type="ARBA" id="ARBA00008023"/>
    </source>
</evidence>
<dbReference type="GO" id="GO:0017111">
    <property type="term" value="F:ribonucleoside triphosphate phosphatase activity"/>
    <property type="evidence" value="ECO:0007669"/>
    <property type="project" value="InterPro"/>
</dbReference>
<keyword evidence="3 10" id="KW-0479">Metal-binding</keyword>
<evidence type="ECO:0000256" key="4">
    <source>
        <dbReference type="ARBA" id="ARBA00022741"/>
    </source>
</evidence>
<sequence length="198" mass="21286">MNEQDTWVLASHNPGKIKELQAMLHARGVTLKGAAELALDEPEETESTFEGNAALKAKAAWQATGLTCLSDDSGLSVDALGGEPGIYSARWAGEARDFDRAMARVHEALLASAAADRTARFVCVVALCRPDGTLVHYRGEVVGEIVWPPRGEAGFGYDAIFQPHGHDRTFAEMSAVEKRALSHRGRALAALLAAEFEQ</sequence>
<dbReference type="InterPro" id="IPR002637">
    <property type="entry name" value="RdgB/HAM1"/>
</dbReference>
<dbReference type="GO" id="GO:0009117">
    <property type="term" value="P:nucleotide metabolic process"/>
    <property type="evidence" value="ECO:0007669"/>
    <property type="project" value="UniProtKB-KW"/>
</dbReference>
<dbReference type="GO" id="GO:0035870">
    <property type="term" value="F:dITP diphosphatase activity"/>
    <property type="evidence" value="ECO:0007669"/>
    <property type="project" value="UniProtKB-UniRule"/>
</dbReference>
<reference evidence="12 13" key="1">
    <citation type="submission" date="2016-10" db="EMBL/GenBank/DDBJ databases">
        <authorList>
            <person name="de Groot N.N."/>
        </authorList>
    </citation>
    <scope>NUCLEOTIDE SEQUENCE [LARGE SCALE GENOMIC DNA]</scope>
    <source>
        <strain evidence="12 13">DSM 16077</strain>
    </source>
</reference>
<dbReference type="CDD" id="cd00515">
    <property type="entry name" value="HAM1"/>
    <property type="match status" value="1"/>
</dbReference>
<feature type="binding site" evidence="10">
    <location>
        <position position="43"/>
    </location>
    <ligand>
        <name>Mg(2+)</name>
        <dbReference type="ChEBI" id="CHEBI:18420"/>
    </ligand>
</feature>
<dbReference type="InterPro" id="IPR029001">
    <property type="entry name" value="ITPase-like_fam"/>
</dbReference>
<dbReference type="Pfam" id="PF01725">
    <property type="entry name" value="Ham1p_like"/>
    <property type="match status" value="1"/>
</dbReference>
<dbReference type="FunFam" id="3.90.950.10:FF:000001">
    <property type="entry name" value="dITP/XTP pyrophosphatase"/>
    <property type="match status" value="1"/>
</dbReference>
<dbReference type="SUPFAM" id="SSF52972">
    <property type="entry name" value="ITPase-like"/>
    <property type="match status" value="1"/>
</dbReference>
<evidence type="ECO:0000256" key="9">
    <source>
        <dbReference type="ARBA" id="ARBA00052017"/>
    </source>
</evidence>
<evidence type="ECO:0000256" key="3">
    <source>
        <dbReference type="ARBA" id="ARBA00022723"/>
    </source>
</evidence>
<comment type="catalytic activity">
    <reaction evidence="10">
        <text>ITP + H2O = IMP + diphosphate + H(+)</text>
        <dbReference type="Rhea" id="RHEA:29399"/>
        <dbReference type="ChEBI" id="CHEBI:15377"/>
        <dbReference type="ChEBI" id="CHEBI:15378"/>
        <dbReference type="ChEBI" id="CHEBI:33019"/>
        <dbReference type="ChEBI" id="CHEBI:58053"/>
        <dbReference type="ChEBI" id="CHEBI:61402"/>
        <dbReference type="EC" id="3.6.1.66"/>
    </reaction>
</comment>
<organism evidence="12 13">
    <name type="scientific">Maricaulis salignorans</name>
    <dbReference type="NCBI Taxonomy" id="144026"/>
    <lineage>
        <taxon>Bacteria</taxon>
        <taxon>Pseudomonadati</taxon>
        <taxon>Pseudomonadota</taxon>
        <taxon>Alphaproteobacteria</taxon>
        <taxon>Maricaulales</taxon>
        <taxon>Maricaulaceae</taxon>
        <taxon>Maricaulis</taxon>
    </lineage>
</organism>
<dbReference type="PANTHER" id="PTHR11067:SF9">
    <property type="entry name" value="INOSINE TRIPHOSPHATE PYROPHOSPHATASE"/>
    <property type="match status" value="1"/>
</dbReference>
<comment type="cofactor">
    <cofactor evidence="10">
        <name>Mg(2+)</name>
        <dbReference type="ChEBI" id="CHEBI:18420"/>
    </cofactor>
    <text evidence="10">Binds 1 Mg(2+) ion per subunit.</text>
</comment>
<dbReference type="GO" id="GO:0036220">
    <property type="term" value="F:ITP diphosphatase activity"/>
    <property type="evidence" value="ECO:0007669"/>
    <property type="project" value="UniProtKB-UniRule"/>
</dbReference>
<dbReference type="Gene3D" id="3.90.950.10">
    <property type="match status" value="1"/>
</dbReference>
<gene>
    <name evidence="12" type="ORF">SAMN04488568_106116</name>
</gene>
<feature type="binding site" evidence="10">
    <location>
        <position position="72"/>
    </location>
    <ligand>
        <name>Mg(2+)</name>
        <dbReference type="ChEBI" id="CHEBI:18420"/>
    </ligand>
</feature>
<dbReference type="RefSeq" id="WP_091768993.1">
    <property type="nucleotide sequence ID" value="NZ_FNHG01000006.1"/>
</dbReference>
<evidence type="ECO:0000256" key="7">
    <source>
        <dbReference type="ARBA" id="ARBA00023080"/>
    </source>
</evidence>
<evidence type="ECO:0000256" key="2">
    <source>
        <dbReference type="ARBA" id="ARBA00011738"/>
    </source>
</evidence>
<evidence type="ECO:0000256" key="6">
    <source>
        <dbReference type="ARBA" id="ARBA00022842"/>
    </source>
</evidence>
<evidence type="ECO:0000256" key="5">
    <source>
        <dbReference type="ARBA" id="ARBA00022801"/>
    </source>
</evidence>
<dbReference type="AlphaFoldDB" id="A0A1G9R8U0"/>
<feature type="binding site" evidence="10">
    <location>
        <begin position="155"/>
        <end position="158"/>
    </location>
    <ligand>
        <name>substrate</name>
    </ligand>
</feature>
<dbReference type="NCBIfam" id="TIGR00042">
    <property type="entry name" value="RdgB/HAM1 family non-canonical purine NTP pyrophosphatase"/>
    <property type="match status" value="1"/>
</dbReference>
<dbReference type="EMBL" id="FNHG01000006">
    <property type="protein sequence ID" value="SDM19643.1"/>
    <property type="molecule type" value="Genomic_DNA"/>
</dbReference>
<dbReference type="GO" id="GO:0036222">
    <property type="term" value="F:XTP diphosphatase activity"/>
    <property type="evidence" value="ECO:0007669"/>
    <property type="project" value="UniProtKB-UniRule"/>
</dbReference>
<feature type="binding site" evidence="10">
    <location>
        <begin position="183"/>
        <end position="184"/>
    </location>
    <ligand>
        <name>substrate</name>
    </ligand>
</feature>
<feature type="binding site" evidence="10">
    <location>
        <position position="178"/>
    </location>
    <ligand>
        <name>substrate</name>
    </ligand>
</feature>
<keyword evidence="5 10" id="KW-0378">Hydrolase</keyword>
<accession>A0A1G9R8U0</accession>
<comment type="catalytic activity">
    <reaction evidence="9 10">
        <text>XTP + H2O = XMP + diphosphate + H(+)</text>
        <dbReference type="Rhea" id="RHEA:28610"/>
        <dbReference type="ChEBI" id="CHEBI:15377"/>
        <dbReference type="ChEBI" id="CHEBI:15378"/>
        <dbReference type="ChEBI" id="CHEBI:33019"/>
        <dbReference type="ChEBI" id="CHEBI:57464"/>
        <dbReference type="ChEBI" id="CHEBI:61314"/>
        <dbReference type="EC" id="3.6.1.66"/>
    </reaction>
</comment>
<protein>
    <recommendedName>
        <fullName evidence="10">dITP/XTP pyrophosphatase</fullName>
        <ecNumber evidence="10">3.6.1.66</ecNumber>
    </recommendedName>
    <alternativeName>
        <fullName evidence="10">Non-canonical purine NTP pyrophosphatase</fullName>
    </alternativeName>
    <alternativeName>
        <fullName evidence="10">Non-standard purine NTP pyrophosphatase</fullName>
    </alternativeName>
    <alternativeName>
        <fullName evidence="10">Nucleoside-triphosphate diphosphatase</fullName>
    </alternativeName>
    <alternativeName>
        <fullName evidence="10">Nucleoside-triphosphate pyrophosphatase</fullName>
        <shortName evidence="10">NTPase</shortName>
    </alternativeName>
</protein>
<dbReference type="GO" id="GO:0046872">
    <property type="term" value="F:metal ion binding"/>
    <property type="evidence" value="ECO:0007669"/>
    <property type="project" value="UniProtKB-KW"/>
</dbReference>
<dbReference type="EC" id="3.6.1.66" evidence="10"/>
<dbReference type="GO" id="GO:0009146">
    <property type="term" value="P:purine nucleoside triphosphate catabolic process"/>
    <property type="evidence" value="ECO:0007669"/>
    <property type="project" value="UniProtKB-UniRule"/>
</dbReference>
<comment type="similarity">
    <text evidence="1 10 11">Belongs to the HAM1 NTPase family.</text>
</comment>
<dbReference type="STRING" id="144026.SAMN04488568_106116"/>
<dbReference type="Proteomes" id="UP000199759">
    <property type="component" value="Unassembled WGS sequence"/>
</dbReference>
<dbReference type="GO" id="GO:0000166">
    <property type="term" value="F:nucleotide binding"/>
    <property type="evidence" value="ECO:0007669"/>
    <property type="project" value="UniProtKB-KW"/>
</dbReference>
<evidence type="ECO:0000256" key="8">
    <source>
        <dbReference type="ARBA" id="ARBA00051875"/>
    </source>
</evidence>
<evidence type="ECO:0000313" key="13">
    <source>
        <dbReference type="Proteomes" id="UP000199759"/>
    </source>
</evidence>
<evidence type="ECO:0000256" key="10">
    <source>
        <dbReference type="HAMAP-Rule" id="MF_01405"/>
    </source>
</evidence>
<keyword evidence="4 10" id="KW-0547">Nucleotide-binding</keyword>
<dbReference type="PANTHER" id="PTHR11067">
    <property type="entry name" value="INOSINE TRIPHOSPHATE PYROPHOSPHATASE/HAM1 PROTEIN"/>
    <property type="match status" value="1"/>
</dbReference>
<evidence type="ECO:0000256" key="11">
    <source>
        <dbReference type="RuleBase" id="RU003781"/>
    </source>
</evidence>
<keyword evidence="7 10" id="KW-0546">Nucleotide metabolism</keyword>
<feature type="active site" description="Proton acceptor" evidence="10">
    <location>
        <position position="72"/>
    </location>
</feature>
<feature type="binding site" evidence="10">
    <location>
        <position position="73"/>
    </location>
    <ligand>
        <name>substrate</name>
    </ligand>
</feature>
<dbReference type="GO" id="GO:0005829">
    <property type="term" value="C:cytosol"/>
    <property type="evidence" value="ECO:0007669"/>
    <property type="project" value="TreeGrafter"/>
</dbReference>
<comment type="subunit">
    <text evidence="2 10">Homodimer.</text>
</comment>
<comment type="catalytic activity">
    <reaction evidence="8 10">
        <text>dITP + H2O = dIMP + diphosphate + H(+)</text>
        <dbReference type="Rhea" id="RHEA:28342"/>
        <dbReference type="ChEBI" id="CHEBI:15377"/>
        <dbReference type="ChEBI" id="CHEBI:15378"/>
        <dbReference type="ChEBI" id="CHEBI:33019"/>
        <dbReference type="ChEBI" id="CHEBI:61194"/>
        <dbReference type="ChEBI" id="CHEBI:61382"/>
        <dbReference type="EC" id="3.6.1.66"/>
    </reaction>
</comment>
<evidence type="ECO:0000313" key="12">
    <source>
        <dbReference type="EMBL" id="SDM19643.1"/>
    </source>
</evidence>
<proteinExistence type="inferred from homology"/>
<dbReference type="HAMAP" id="MF_01405">
    <property type="entry name" value="Non_canon_purine_NTPase"/>
    <property type="match status" value="1"/>
</dbReference>
<name>A0A1G9R8U0_9PROT</name>
<dbReference type="OrthoDB" id="9807456at2"/>
<keyword evidence="6 10" id="KW-0460">Magnesium</keyword>
<comment type="function">
    <text evidence="10">Pyrophosphatase that catalyzes the hydrolysis of nucleoside triphosphates to their monophosphate derivatives, with a high preference for the non-canonical purine nucleotides XTP (xanthosine triphosphate), dITP (deoxyinosine triphosphate) and ITP. Seems to function as a house-cleaning enzyme that removes non-canonical purine nucleotides from the nucleotide pool, thus preventing their incorporation into DNA/RNA and avoiding chromosomal lesions.</text>
</comment>